<keyword evidence="2" id="KW-0809">Transit peptide</keyword>
<comment type="subcellular location">
    <subcellularLocation>
        <location evidence="1">Mitochondrion</location>
    </subcellularLocation>
</comment>
<keyword evidence="4" id="KW-0496">Mitochondrion</keyword>
<evidence type="ECO:0000313" key="12">
    <source>
        <dbReference type="Proteomes" id="UP000008792"/>
    </source>
</evidence>
<accession>B4M419</accession>
<evidence type="ECO:0000256" key="7">
    <source>
        <dbReference type="ARBA" id="ARBA00039448"/>
    </source>
</evidence>
<dbReference type="InterPro" id="IPR032710">
    <property type="entry name" value="NTF2-like_dom_sf"/>
</dbReference>
<evidence type="ECO:0000259" key="10">
    <source>
        <dbReference type="SMART" id="SM00978"/>
    </source>
</evidence>
<dbReference type="PANTHER" id="PTHR28554">
    <property type="entry name" value="39S RIBOSOMAL PROTEIN L45, MITOCHONDRIAL"/>
    <property type="match status" value="1"/>
</dbReference>
<gene>
    <name evidence="11" type="primary">Dvir\GJ10851</name>
    <name evidence="11" type="ORF">Dvir_GJ10851</name>
</gene>
<feature type="compositionally biased region" description="Polar residues" evidence="9">
    <location>
        <begin position="321"/>
        <end position="350"/>
    </location>
</feature>
<feature type="domain" description="Tim44-like" evidence="10">
    <location>
        <begin position="142"/>
        <end position="290"/>
    </location>
</feature>
<dbReference type="PANTHER" id="PTHR28554:SF1">
    <property type="entry name" value="LARGE RIBOSOMAL SUBUNIT PROTEIN ML45"/>
    <property type="match status" value="1"/>
</dbReference>
<evidence type="ECO:0000256" key="3">
    <source>
        <dbReference type="ARBA" id="ARBA00022980"/>
    </source>
</evidence>
<keyword evidence="5" id="KW-0687">Ribonucleoprotein</keyword>
<dbReference type="FunFam" id="3.10.450.240:FF:000003">
    <property type="entry name" value="39S ribosomal protein L45, mitochondrial"/>
    <property type="match status" value="1"/>
</dbReference>
<keyword evidence="3" id="KW-0689">Ribosomal protein</keyword>
<evidence type="ECO:0000313" key="11">
    <source>
        <dbReference type="EMBL" id="EDW59380.2"/>
    </source>
</evidence>
<dbReference type="eggNOG" id="KOG4599">
    <property type="taxonomic scope" value="Eukaryota"/>
</dbReference>
<dbReference type="Proteomes" id="UP000008792">
    <property type="component" value="Unassembled WGS sequence"/>
</dbReference>
<evidence type="ECO:0000256" key="9">
    <source>
        <dbReference type="SAM" id="MobiDB-lite"/>
    </source>
</evidence>
<dbReference type="SUPFAM" id="SSF54427">
    <property type="entry name" value="NTF2-like"/>
    <property type="match status" value="1"/>
</dbReference>
<dbReference type="HOGENOM" id="CLU_038409_1_1_1"/>
<evidence type="ECO:0000256" key="1">
    <source>
        <dbReference type="ARBA" id="ARBA00004173"/>
    </source>
</evidence>
<protein>
    <recommendedName>
        <fullName evidence="7">Large ribosomal subunit protein mL45</fullName>
    </recommendedName>
    <alternativeName>
        <fullName evidence="8">39S ribosomal protein L45, mitochondrial</fullName>
    </alternativeName>
</protein>
<dbReference type="EMBL" id="CH940652">
    <property type="protein sequence ID" value="EDW59380.2"/>
    <property type="molecule type" value="Genomic_DNA"/>
</dbReference>
<dbReference type="FunCoup" id="B4M419">
    <property type="interactions" value="1413"/>
</dbReference>
<sequence length="361" mass="41805">MEKLVCASTKIVQMQMPQLASAGMRLLCPGLQNALQVQQVRHRQTKHWKPEFKRLRRQKFIKIELPNLREKPQDISKEEMRSRMKERGVLPPRPWMERPFHISCTGGIFEAYVPPEGDGKKSIISSSGTKQKLEFLEKKSKSLMAVRKIRAYEENFSSDDFGVQAQEIYIAAHTHMAAKEKYKIREFVSERCYPEMMHNVKDKTIHWRFLQSLEPPRVVHARVTEVITKENLFAQVTVRFHTQQMLAIYDRFGRLMHGSEIVTKDVLEYVVFEKHISNEYGKWRLHDKIIPDWLPAKQPAPITYRITDEIVEEAPKELSGGEQTKQLETGSNQLTDINMSGSQTTTSIQPHTDGPKPTPAI</sequence>
<dbReference type="SMART" id="SM00978">
    <property type="entry name" value="Tim44"/>
    <property type="match status" value="1"/>
</dbReference>
<dbReference type="GO" id="GO:0005739">
    <property type="term" value="C:mitochondrion"/>
    <property type="evidence" value="ECO:0007669"/>
    <property type="project" value="UniProtKB-SubCell"/>
</dbReference>
<feature type="region of interest" description="Disordered" evidence="9">
    <location>
        <begin position="316"/>
        <end position="361"/>
    </location>
</feature>
<evidence type="ECO:0000256" key="8">
    <source>
        <dbReference type="ARBA" id="ARBA00043031"/>
    </source>
</evidence>
<dbReference type="InParanoid" id="B4M419"/>
<dbReference type="InterPro" id="IPR007379">
    <property type="entry name" value="Tim44-like_dom"/>
</dbReference>
<dbReference type="GO" id="GO:0005840">
    <property type="term" value="C:ribosome"/>
    <property type="evidence" value="ECO:0007669"/>
    <property type="project" value="UniProtKB-KW"/>
</dbReference>
<organism evidence="11 12">
    <name type="scientific">Drosophila virilis</name>
    <name type="common">Fruit fly</name>
    <dbReference type="NCBI Taxonomy" id="7244"/>
    <lineage>
        <taxon>Eukaryota</taxon>
        <taxon>Metazoa</taxon>
        <taxon>Ecdysozoa</taxon>
        <taxon>Arthropoda</taxon>
        <taxon>Hexapoda</taxon>
        <taxon>Insecta</taxon>
        <taxon>Pterygota</taxon>
        <taxon>Neoptera</taxon>
        <taxon>Endopterygota</taxon>
        <taxon>Diptera</taxon>
        <taxon>Brachycera</taxon>
        <taxon>Muscomorpha</taxon>
        <taxon>Ephydroidea</taxon>
        <taxon>Drosophilidae</taxon>
        <taxon>Drosophila</taxon>
    </lineage>
</organism>
<dbReference type="KEGG" id="dvi:6633045"/>
<evidence type="ECO:0000256" key="6">
    <source>
        <dbReference type="ARBA" id="ARBA00038073"/>
    </source>
</evidence>
<proteinExistence type="inferred from homology"/>
<keyword evidence="12" id="KW-1185">Reference proteome</keyword>
<evidence type="ECO:0000256" key="4">
    <source>
        <dbReference type="ARBA" id="ARBA00023128"/>
    </source>
</evidence>
<dbReference type="Gene3D" id="3.10.450.240">
    <property type="match status" value="1"/>
</dbReference>
<dbReference type="STRING" id="7244.B4M419"/>
<dbReference type="Pfam" id="PF04280">
    <property type="entry name" value="Tim44"/>
    <property type="match status" value="1"/>
</dbReference>
<dbReference type="OrthoDB" id="19619at2759"/>
<reference evidence="11 12" key="1">
    <citation type="journal article" date="2007" name="Nature">
        <title>Evolution of genes and genomes on the Drosophila phylogeny.</title>
        <authorList>
            <consortium name="Drosophila 12 Genomes Consortium"/>
            <person name="Clark A.G."/>
            <person name="Eisen M.B."/>
            <person name="Smith D.R."/>
            <person name="Bergman C.M."/>
            <person name="Oliver B."/>
            <person name="Markow T.A."/>
            <person name="Kaufman T.C."/>
            <person name="Kellis M."/>
            <person name="Gelbart W."/>
            <person name="Iyer V.N."/>
            <person name="Pollard D.A."/>
            <person name="Sackton T.B."/>
            <person name="Larracuente A.M."/>
            <person name="Singh N.D."/>
            <person name="Abad J.P."/>
            <person name="Abt D.N."/>
            <person name="Adryan B."/>
            <person name="Aguade M."/>
            <person name="Akashi H."/>
            <person name="Anderson W.W."/>
            <person name="Aquadro C.F."/>
            <person name="Ardell D.H."/>
            <person name="Arguello R."/>
            <person name="Artieri C.G."/>
            <person name="Barbash D.A."/>
            <person name="Barker D."/>
            <person name="Barsanti P."/>
            <person name="Batterham P."/>
            <person name="Batzoglou S."/>
            <person name="Begun D."/>
            <person name="Bhutkar A."/>
            <person name="Blanco E."/>
            <person name="Bosak S.A."/>
            <person name="Bradley R.K."/>
            <person name="Brand A.D."/>
            <person name="Brent M.R."/>
            <person name="Brooks A.N."/>
            <person name="Brown R.H."/>
            <person name="Butlin R.K."/>
            <person name="Caggese C."/>
            <person name="Calvi B.R."/>
            <person name="Bernardo de Carvalho A."/>
            <person name="Caspi A."/>
            <person name="Castrezana S."/>
            <person name="Celniker S.E."/>
            <person name="Chang J.L."/>
            <person name="Chapple C."/>
            <person name="Chatterji S."/>
            <person name="Chinwalla A."/>
            <person name="Civetta A."/>
            <person name="Clifton S.W."/>
            <person name="Comeron J.M."/>
            <person name="Costello J.C."/>
            <person name="Coyne J.A."/>
            <person name="Daub J."/>
            <person name="David R.G."/>
            <person name="Delcher A.L."/>
            <person name="Delehaunty K."/>
            <person name="Do C.B."/>
            <person name="Ebling H."/>
            <person name="Edwards K."/>
            <person name="Eickbush T."/>
            <person name="Evans J.D."/>
            <person name="Filipski A."/>
            <person name="Findeiss S."/>
            <person name="Freyhult E."/>
            <person name="Fulton L."/>
            <person name="Fulton R."/>
            <person name="Garcia A.C."/>
            <person name="Gardiner A."/>
            <person name="Garfield D.A."/>
            <person name="Garvin B.E."/>
            <person name="Gibson G."/>
            <person name="Gilbert D."/>
            <person name="Gnerre S."/>
            <person name="Godfrey J."/>
            <person name="Good R."/>
            <person name="Gotea V."/>
            <person name="Gravely B."/>
            <person name="Greenberg A.J."/>
            <person name="Griffiths-Jones S."/>
            <person name="Gross S."/>
            <person name="Guigo R."/>
            <person name="Gustafson E.A."/>
            <person name="Haerty W."/>
            <person name="Hahn M.W."/>
            <person name="Halligan D.L."/>
            <person name="Halpern A.L."/>
            <person name="Halter G.M."/>
            <person name="Han M.V."/>
            <person name="Heger A."/>
            <person name="Hillier L."/>
            <person name="Hinrichs A.S."/>
            <person name="Holmes I."/>
            <person name="Hoskins R.A."/>
            <person name="Hubisz M.J."/>
            <person name="Hultmark D."/>
            <person name="Huntley M.A."/>
            <person name="Jaffe D.B."/>
            <person name="Jagadeeshan S."/>
            <person name="Jeck W.R."/>
            <person name="Johnson J."/>
            <person name="Jones C.D."/>
            <person name="Jordan W.C."/>
            <person name="Karpen G.H."/>
            <person name="Kataoka E."/>
            <person name="Keightley P.D."/>
            <person name="Kheradpour P."/>
            <person name="Kirkness E.F."/>
            <person name="Koerich L.B."/>
            <person name="Kristiansen K."/>
            <person name="Kudrna D."/>
            <person name="Kulathinal R.J."/>
            <person name="Kumar S."/>
            <person name="Kwok R."/>
            <person name="Lander E."/>
            <person name="Langley C.H."/>
            <person name="Lapoint R."/>
            <person name="Lazzaro B.P."/>
            <person name="Lee S.J."/>
            <person name="Levesque L."/>
            <person name="Li R."/>
            <person name="Lin C.F."/>
            <person name="Lin M.F."/>
            <person name="Lindblad-Toh K."/>
            <person name="Llopart A."/>
            <person name="Long M."/>
            <person name="Low L."/>
            <person name="Lozovsky E."/>
            <person name="Lu J."/>
            <person name="Luo M."/>
            <person name="Machado C.A."/>
            <person name="Makalowski W."/>
            <person name="Marzo M."/>
            <person name="Matsuda M."/>
            <person name="Matzkin L."/>
            <person name="McAllister B."/>
            <person name="McBride C.S."/>
            <person name="McKernan B."/>
            <person name="McKernan K."/>
            <person name="Mendez-Lago M."/>
            <person name="Minx P."/>
            <person name="Mollenhauer M.U."/>
            <person name="Montooth K."/>
            <person name="Mount S.M."/>
            <person name="Mu X."/>
            <person name="Myers E."/>
            <person name="Negre B."/>
            <person name="Newfeld S."/>
            <person name="Nielsen R."/>
            <person name="Noor M.A."/>
            <person name="O'Grady P."/>
            <person name="Pachter L."/>
            <person name="Papaceit M."/>
            <person name="Parisi M.J."/>
            <person name="Parisi M."/>
            <person name="Parts L."/>
            <person name="Pedersen J.S."/>
            <person name="Pesole G."/>
            <person name="Phillippy A.M."/>
            <person name="Ponting C.P."/>
            <person name="Pop M."/>
            <person name="Porcelli D."/>
            <person name="Powell J.R."/>
            <person name="Prohaska S."/>
            <person name="Pruitt K."/>
            <person name="Puig M."/>
            <person name="Quesneville H."/>
            <person name="Ram K.R."/>
            <person name="Rand D."/>
            <person name="Rasmussen M.D."/>
            <person name="Reed L.K."/>
            <person name="Reenan R."/>
            <person name="Reily A."/>
            <person name="Remington K.A."/>
            <person name="Rieger T.T."/>
            <person name="Ritchie M.G."/>
            <person name="Robin C."/>
            <person name="Rogers Y.H."/>
            <person name="Rohde C."/>
            <person name="Rozas J."/>
            <person name="Rubenfield M.J."/>
            <person name="Ruiz A."/>
            <person name="Russo S."/>
            <person name="Salzberg S.L."/>
            <person name="Sanchez-Gracia A."/>
            <person name="Saranga D.J."/>
            <person name="Sato H."/>
            <person name="Schaeffer S.W."/>
            <person name="Schatz M.C."/>
            <person name="Schlenke T."/>
            <person name="Schwartz R."/>
            <person name="Segarra C."/>
            <person name="Singh R.S."/>
            <person name="Sirot L."/>
            <person name="Sirota M."/>
            <person name="Sisneros N.B."/>
            <person name="Smith C.D."/>
            <person name="Smith T.F."/>
            <person name="Spieth J."/>
            <person name="Stage D.E."/>
            <person name="Stark A."/>
            <person name="Stephan W."/>
            <person name="Strausberg R.L."/>
            <person name="Strempel S."/>
            <person name="Sturgill D."/>
            <person name="Sutton G."/>
            <person name="Sutton G.G."/>
            <person name="Tao W."/>
            <person name="Teichmann S."/>
            <person name="Tobari Y.N."/>
            <person name="Tomimura Y."/>
            <person name="Tsolas J.M."/>
            <person name="Valente V.L."/>
            <person name="Venter E."/>
            <person name="Venter J.C."/>
            <person name="Vicario S."/>
            <person name="Vieira F.G."/>
            <person name="Vilella A.J."/>
            <person name="Villasante A."/>
            <person name="Walenz B."/>
            <person name="Wang J."/>
            <person name="Wasserman M."/>
            <person name="Watts T."/>
            <person name="Wilson D."/>
            <person name="Wilson R.K."/>
            <person name="Wing R.A."/>
            <person name="Wolfner M.F."/>
            <person name="Wong A."/>
            <person name="Wong G.K."/>
            <person name="Wu C.I."/>
            <person name="Wu G."/>
            <person name="Yamamoto D."/>
            <person name="Yang H.P."/>
            <person name="Yang S.P."/>
            <person name="Yorke J.A."/>
            <person name="Yoshida K."/>
            <person name="Zdobnov E."/>
            <person name="Zhang P."/>
            <person name="Zhang Y."/>
            <person name="Zimin A.V."/>
            <person name="Baldwin J."/>
            <person name="Abdouelleil A."/>
            <person name="Abdulkadir J."/>
            <person name="Abebe A."/>
            <person name="Abera B."/>
            <person name="Abreu J."/>
            <person name="Acer S.C."/>
            <person name="Aftuck L."/>
            <person name="Alexander A."/>
            <person name="An P."/>
            <person name="Anderson E."/>
            <person name="Anderson S."/>
            <person name="Arachi H."/>
            <person name="Azer M."/>
            <person name="Bachantsang P."/>
            <person name="Barry A."/>
            <person name="Bayul T."/>
            <person name="Berlin A."/>
            <person name="Bessette D."/>
            <person name="Bloom T."/>
            <person name="Blye J."/>
            <person name="Boguslavskiy L."/>
            <person name="Bonnet C."/>
            <person name="Boukhgalter B."/>
            <person name="Bourzgui I."/>
            <person name="Brown A."/>
            <person name="Cahill P."/>
            <person name="Channer S."/>
            <person name="Cheshatsang Y."/>
            <person name="Chuda L."/>
            <person name="Citroen M."/>
            <person name="Collymore A."/>
            <person name="Cooke P."/>
            <person name="Costello M."/>
            <person name="D'Aco K."/>
            <person name="Daza R."/>
            <person name="De Haan G."/>
            <person name="DeGray S."/>
            <person name="DeMaso C."/>
            <person name="Dhargay N."/>
            <person name="Dooley K."/>
            <person name="Dooley E."/>
            <person name="Doricent M."/>
            <person name="Dorje P."/>
            <person name="Dorjee K."/>
            <person name="Dupes A."/>
            <person name="Elong R."/>
            <person name="Falk J."/>
            <person name="Farina A."/>
            <person name="Faro S."/>
            <person name="Ferguson D."/>
            <person name="Fisher S."/>
            <person name="Foley C.D."/>
            <person name="Franke A."/>
            <person name="Friedrich D."/>
            <person name="Gadbois L."/>
            <person name="Gearin G."/>
            <person name="Gearin C.R."/>
            <person name="Giannoukos G."/>
            <person name="Goode T."/>
            <person name="Graham J."/>
            <person name="Grandbois E."/>
            <person name="Grewal S."/>
            <person name="Gyaltsen K."/>
            <person name="Hafez N."/>
            <person name="Hagos B."/>
            <person name="Hall J."/>
            <person name="Henson C."/>
            <person name="Hollinger A."/>
            <person name="Honan T."/>
            <person name="Huard M.D."/>
            <person name="Hughes L."/>
            <person name="Hurhula B."/>
            <person name="Husby M.E."/>
            <person name="Kamat A."/>
            <person name="Kanga B."/>
            <person name="Kashin S."/>
            <person name="Khazanovich D."/>
            <person name="Kisner P."/>
            <person name="Lance K."/>
            <person name="Lara M."/>
            <person name="Lee W."/>
            <person name="Lennon N."/>
            <person name="Letendre F."/>
            <person name="LeVine R."/>
            <person name="Lipovsky A."/>
            <person name="Liu X."/>
            <person name="Liu J."/>
            <person name="Liu S."/>
            <person name="Lokyitsang T."/>
            <person name="Lokyitsang Y."/>
            <person name="Lubonja R."/>
            <person name="Lui A."/>
            <person name="MacDonald P."/>
            <person name="Magnisalis V."/>
            <person name="Maru K."/>
            <person name="Matthews C."/>
            <person name="McCusker W."/>
            <person name="McDonough S."/>
            <person name="Mehta T."/>
            <person name="Meldrim J."/>
            <person name="Meneus L."/>
            <person name="Mihai O."/>
            <person name="Mihalev A."/>
            <person name="Mihova T."/>
            <person name="Mittelman R."/>
            <person name="Mlenga V."/>
            <person name="Montmayeur A."/>
            <person name="Mulrain L."/>
            <person name="Navidi A."/>
            <person name="Naylor J."/>
            <person name="Negash T."/>
            <person name="Nguyen T."/>
            <person name="Nguyen N."/>
            <person name="Nicol R."/>
            <person name="Norbu C."/>
            <person name="Norbu N."/>
            <person name="Novod N."/>
            <person name="O'Neill B."/>
            <person name="Osman S."/>
            <person name="Markiewicz E."/>
            <person name="Oyono O.L."/>
            <person name="Patti C."/>
            <person name="Phunkhang P."/>
            <person name="Pierre F."/>
            <person name="Priest M."/>
            <person name="Raghuraman S."/>
            <person name="Rege F."/>
            <person name="Reyes R."/>
            <person name="Rise C."/>
            <person name="Rogov P."/>
            <person name="Ross K."/>
            <person name="Ryan E."/>
            <person name="Settipalli S."/>
            <person name="Shea T."/>
            <person name="Sherpa N."/>
            <person name="Shi L."/>
            <person name="Shih D."/>
            <person name="Sparrow T."/>
            <person name="Spaulding J."/>
            <person name="Stalker J."/>
            <person name="Stange-Thomann N."/>
            <person name="Stavropoulos S."/>
            <person name="Stone C."/>
            <person name="Strader C."/>
            <person name="Tesfaye S."/>
            <person name="Thomson T."/>
            <person name="Thoulutsang Y."/>
            <person name="Thoulutsang D."/>
            <person name="Topham K."/>
            <person name="Topping I."/>
            <person name="Tsamla T."/>
            <person name="Vassiliev H."/>
            <person name="Vo A."/>
            <person name="Wangchuk T."/>
            <person name="Wangdi T."/>
            <person name="Weiand M."/>
            <person name="Wilkinson J."/>
            <person name="Wilson A."/>
            <person name="Yadav S."/>
            <person name="Young G."/>
            <person name="Yu Q."/>
            <person name="Zembek L."/>
            <person name="Zhong D."/>
            <person name="Zimmer A."/>
            <person name="Zwirko Z."/>
            <person name="Jaffe D.B."/>
            <person name="Alvarez P."/>
            <person name="Brockman W."/>
            <person name="Butler J."/>
            <person name="Chin C."/>
            <person name="Gnerre S."/>
            <person name="Grabherr M."/>
            <person name="Kleber M."/>
            <person name="Mauceli E."/>
            <person name="MacCallum I."/>
        </authorList>
    </citation>
    <scope>NUCLEOTIDE SEQUENCE [LARGE SCALE GENOMIC DNA]</scope>
    <source>
        <strain evidence="12">Tucson 15010-1051.87</strain>
    </source>
</reference>
<dbReference type="GO" id="GO:1990904">
    <property type="term" value="C:ribonucleoprotein complex"/>
    <property type="evidence" value="ECO:0007669"/>
    <property type="project" value="UniProtKB-KW"/>
</dbReference>
<name>B4M419_DROVI</name>
<dbReference type="InterPro" id="IPR051975">
    <property type="entry name" value="mtLSU_mL45"/>
</dbReference>
<comment type="similarity">
    <text evidence="6">Belongs to the mitochondrion-specific ribosomal protein mL45 family.</text>
</comment>
<dbReference type="AlphaFoldDB" id="B4M419"/>
<evidence type="ECO:0000256" key="5">
    <source>
        <dbReference type="ARBA" id="ARBA00023274"/>
    </source>
</evidence>
<dbReference type="SMR" id="B4M419"/>
<evidence type="ECO:0000256" key="2">
    <source>
        <dbReference type="ARBA" id="ARBA00022946"/>
    </source>
</evidence>